<dbReference type="AlphaFoldDB" id="A0A479ZY26"/>
<dbReference type="Proteomes" id="UP000300142">
    <property type="component" value="Unassembled WGS sequence"/>
</dbReference>
<proteinExistence type="predicted"/>
<dbReference type="NCBIfam" id="TIGR03174">
    <property type="entry name" value="cas_Csc3"/>
    <property type="match status" value="2"/>
</dbReference>
<dbReference type="InterPro" id="IPR017589">
    <property type="entry name" value="CRISPR-assoc_prot_Cas10d/Csc3"/>
</dbReference>
<accession>A0A479ZY26</accession>
<protein>
    <recommendedName>
        <fullName evidence="3">CRISPR-associated protein Csc3</fullName>
    </recommendedName>
</protein>
<gene>
    <name evidence="1" type="ORF">SR1949_14660</name>
</gene>
<sequence>MIDNLDWLTPESYGKPVIPEKEPPLVVLALETLNNAEDQVLRDWIEKVFPNILDSFSLKPAKGMSLEAAKELAVNVNPDKKEKIINKLVDLPDQSLAIHLLNAAVGGWTLVKLANLEELQQRLYLAAVTLHDLNKILLKQLGNVRMDGKEGDKYHHYFNIWAETLGLWKFISSEYWQDIAFLAQNAEDARGANLTLANFQDIKLSPEDLMGLAEFVRFADLLASMAHRPDSLYEEKIRAIVRRRLKDKYVIRHHRTIENRGLLTQIIHNAVLDKAKEVGWIAFLFFPDGITYFAPKDSEKPDLSNLAEIVRSQILKTATKGLSNLIKRDKTKGIISCKPDMLEVAEINDAAETLIRQIFNFLGNQRTPMSGKRKEEIQEISTELKNLNFDYPTNLQVDRLGEGLRGLVGVLEVYYKTSYENATQALLKALDMQDYLEDLLNIPRPGGKPLGWYYLAGHYIGKHGNLNDTELENVMLKAIQQVVTEWGQPERLKSFAFLDSYIAQVLDLSDSDKKHDFEKELNRYHRNKANRKREPICAVCNSAFDVREEFSSYTNKRVTSLSKESLRGICTVCQAEKLLRSYSLNRGLEADDDIIYLHLYPDYYFTPETARIMNRAYKSFAQNVFSDLDKELAKHNYDPKYIPRADVFRVSADSKENEKRRVEKVEYPEGQMHGYYLLGVPALFKKPTDTEVWHIPALLTLIAPLTFGVKLVASRSTLPPYDSGADFKETAILDGVHTYWQHSIKQSSFRLNELITAIPAAFAVYALTSQAYRDSRNFTVWNALNNVSQSLDTSPLYVFHYADRIIENIKKEERKKKTNQFSDPAIIVAKKLLNYYQLLIDYYKGEDPMNMIKDLVDKYARFYRASAKNPSAYTRLRPLNIAAKVILESQPNTAEYDLQLMIEGYLFSLVDGVLNNNNEGYIPSEVVKDKSQRETVIQDFSQYFVKEVFQNYCRAERSLLRQNINLIRHASEAWYIKQYIKKPEEKTQTSDNKESN</sequence>
<name>A0A479ZY26_9CYAN</name>
<reference evidence="2" key="1">
    <citation type="submission" date="2019-02" db="EMBL/GenBank/DDBJ databases">
        <title>Draft genome sequence of Sphaerospermopsis reniformis NIES-1949.</title>
        <authorList>
            <person name="Yamaguchi H."/>
            <person name="Suzuki S."/>
            <person name="Kawachi M."/>
        </authorList>
    </citation>
    <scope>NUCLEOTIDE SEQUENCE [LARGE SCALE GENOMIC DNA]</scope>
    <source>
        <strain evidence="2">NIES-1949</strain>
    </source>
</reference>
<comment type="caution">
    <text evidence="1">The sequence shown here is derived from an EMBL/GenBank/DDBJ whole genome shotgun (WGS) entry which is preliminary data.</text>
</comment>
<evidence type="ECO:0000313" key="2">
    <source>
        <dbReference type="Proteomes" id="UP000300142"/>
    </source>
</evidence>
<dbReference type="RefSeq" id="WP_137666909.1">
    <property type="nucleotide sequence ID" value="NZ_BJCE01000035.1"/>
</dbReference>
<evidence type="ECO:0008006" key="3">
    <source>
        <dbReference type="Google" id="ProtNLM"/>
    </source>
</evidence>
<evidence type="ECO:0000313" key="1">
    <source>
        <dbReference type="EMBL" id="GCL36363.1"/>
    </source>
</evidence>
<dbReference type="EMBL" id="BJCE01000035">
    <property type="protein sequence ID" value="GCL36363.1"/>
    <property type="molecule type" value="Genomic_DNA"/>
</dbReference>
<organism evidence="1 2">
    <name type="scientific">Sphaerospermopsis reniformis</name>
    <dbReference type="NCBI Taxonomy" id="531300"/>
    <lineage>
        <taxon>Bacteria</taxon>
        <taxon>Bacillati</taxon>
        <taxon>Cyanobacteriota</taxon>
        <taxon>Cyanophyceae</taxon>
        <taxon>Nostocales</taxon>
        <taxon>Aphanizomenonaceae</taxon>
        <taxon>Sphaerospermopsis</taxon>
    </lineage>
</organism>
<keyword evidence="2" id="KW-1185">Reference proteome</keyword>